<protein>
    <submittedName>
        <fullName evidence="1">IS481 family transposase</fullName>
    </submittedName>
</protein>
<evidence type="ECO:0000313" key="1">
    <source>
        <dbReference type="EMBL" id="NAW50319.1"/>
    </source>
</evidence>
<keyword evidence="2" id="KW-1185">Reference proteome</keyword>
<feature type="non-terminal residue" evidence="1">
    <location>
        <position position="85"/>
    </location>
</feature>
<dbReference type="AlphaFoldDB" id="A0A845PPS0"/>
<feature type="non-terminal residue" evidence="1">
    <location>
        <position position="1"/>
    </location>
</feature>
<comment type="caution">
    <text evidence="1">The sequence shown here is derived from an EMBL/GenBank/DDBJ whole genome shotgun (WGS) entry which is preliminary data.</text>
</comment>
<name>A0A845PPS0_9FLAO</name>
<accession>A0A845PPS0</accession>
<evidence type="ECO:0000313" key="2">
    <source>
        <dbReference type="Proteomes" id="UP000553459"/>
    </source>
</evidence>
<dbReference type="InterPro" id="IPR012337">
    <property type="entry name" value="RNaseH-like_sf"/>
</dbReference>
<dbReference type="SUPFAM" id="SSF53098">
    <property type="entry name" value="Ribonuclease H-like"/>
    <property type="match status" value="1"/>
</dbReference>
<sequence>LEAKSAQDGVVLTESQLSALEGAKEEKKTHGEIETHHPGYLGFQDTYYVGNIKGVGHIYQQTFIDTYSKVVLAKLYDRKNALIAD</sequence>
<dbReference type="Proteomes" id="UP000553459">
    <property type="component" value="Unassembled WGS sequence"/>
</dbReference>
<reference evidence="1 2" key="1">
    <citation type="submission" date="2019-11" db="EMBL/GenBank/DDBJ databases">
        <title>Characterization of Elizabethkingia argenteiflava sp. nov., isolated from inner surface of Soybean Pods.</title>
        <authorList>
            <person name="Mo S."/>
        </authorList>
    </citation>
    <scope>NUCLEOTIDE SEQUENCE [LARGE SCALE GENOMIC DNA]</scope>
    <source>
        <strain evidence="1 2">YB22</strain>
    </source>
</reference>
<gene>
    <name evidence="1" type="ORF">GNY06_02580</name>
</gene>
<proteinExistence type="predicted"/>
<dbReference type="EMBL" id="JAAABJ010000251">
    <property type="protein sequence ID" value="NAW50319.1"/>
    <property type="molecule type" value="Genomic_DNA"/>
</dbReference>
<organism evidence="1 2">
    <name type="scientific">Elizabethkingia argenteiflava</name>
    <dbReference type="NCBI Taxonomy" id="2681556"/>
    <lineage>
        <taxon>Bacteria</taxon>
        <taxon>Pseudomonadati</taxon>
        <taxon>Bacteroidota</taxon>
        <taxon>Flavobacteriia</taxon>
        <taxon>Flavobacteriales</taxon>
        <taxon>Weeksellaceae</taxon>
        <taxon>Elizabethkingia</taxon>
    </lineage>
</organism>